<dbReference type="Proteomes" id="UP001219934">
    <property type="component" value="Unassembled WGS sequence"/>
</dbReference>
<organism evidence="2 3">
    <name type="scientific">Pogonophryne albipinna</name>
    <dbReference type="NCBI Taxonomy" id="1090488"/>
    <lineage>
        <taxon>Eukaryota</taxon>
        <taxon>Metazoa</taxon>
        <taxon>Chordata</taxon>
        <taxon>Craniata</taxon>
        <taxon>Vertebrata</taxon>
        <taxon>Euteleostomi</taxon>
        <taxon>Actinopterygii</taxon>
        <taxon>Neopterygii</taxon>
        <taxon>Teleostei</taxon>
        <taxon>Neoteleostei</taxon>
        <taxon>Acanthomorphata</taxon>
        <taxon>Eupercaria</taxon>
        <taxon>Perciformes</taxon>
        <taxon>Notothenioidei</taxon>
        <taxon>Pogonophryne</taxon>
    </lineage>
</organism>
<reference evidence="2" key="1">
    <citation type="submission" date="2022-11" db="EMBL/GenBank/DDBJ databases">
        <title>Chromosome-level genome of Pogonophryne albipinna.</title>
        <authorList>
            <person name="Jo E."/>
        </authorList>
    </citation>
    <scope>NUCLEOTIDE SEQUENCE</scope>
    <source>
        <strain evidence="2">SGF0006</strain>
        <tissue evidence="2">Muscle</tissue>
    </source>
</reference>
<evidence type="ECO:0000259" key="1">
    <source>
        <dbReference type="Pfam" id="PF05699"/>
    </source>
</evidence>
<proteinExistence type="predicted"/>
<sequence length="645" mass="73208">MAKRKKDDDYRAFQAAWTEEFAIVERAGSAVCLICNDKIASMKRSNIKRHFDTHHASFASKYPAGDSRKRACEELQRRVQTSQQQLRVWTKQGDGNSASFAGALAIVRNGKPFTDGEYAKTFMLDVANELFDDFPNKDKIIKRIKDMPLSARTVHDRSIMMANQVEETQIKDINAGTYFSLALDESTDVSHLSQCSIIARYAAGDTLREESLAVLPMKGTTRGEDLFTSFMEFAKEKKIPMDKLISVCTDGAPCMLGKNKGFVALLREHEKRAILSFHCILHQEALCAQTCGQELGEVMSLVIRVVNFIVARALNDRQFKALLEEVGNHYPGLLLHSNVRWLSRGKVLSRFAACLSEIRTFLEMKGVQHPELDNTDWLLQFHYLVDITGHLNQLDVKMQGIGNIISSLQQAVFAFESKLEVFLRDIKTGRLLHFERLQQFRDACLASDSTQHLDLLQLAGFTSNLLQSFKARFGEFCAPTGLFKFITHPHECAVDKIDLTCIPGVSIGDFELEVADLKASDMWMSKFKSLNGELESLTRQRAELAREHKWTEMKNLQPEDQLILKTWNELPVTYHTMQRVSIAVLTMFGSTYACEQSFSHMRNIKTNLRSRLTDGSINACMKLNLTTYEPDYKAISKTMQHQKSH</sequence>
<dbReference type="InterPro" id="IPR012337">
    <property type="entry name" value="RNaseH-like_sf"/>
</dbReference>
<evidence type="ECO:0000313" key="2">
    <source>
        <dbReference type="EMBL" id="KAJ4940900.1"/>
    </source>
</evidence>
<dbReference type="EMBL" id="JAPTMU010000007">
    <property type="protein sequence ID" value="KAJ4940900.1"/>
    <property type="molecule type" value="Genomic_DNA"/>
</dbReference>
<accession>A0AAD6FPT8</accession>
<feature type="domain" description="HAT C-terminal dimerisation" evidence="1">
    <location>
        <begin position="551"/>
        <end position="623"/>
    </location>
</feature>
<dbReference type="InterPro" id="IPR008906">
    <property type="entry name" value="HATC_C_dom"/>
</dbReference>
<dbReference type="SUPFAM" id="SSF53098">
    <property type="entry name" value="Ribonuclease H-like"/>
    <property type="match status" value="1"/>
</dbReference>
<keyword evidence="3" id="KW-1185">Reference proteome</keyword>
<dbReference type="PANTHER" id="PTHR45913">
    <property type="entry name" value="EPM2A-INTERACTING PROTEIN 1"/>
    <property type="match status" value="1"/>
</dbReference>
<dbReference type="PANTHER" id="PTHR45913:SF10">
    <property type="entry name" value="DUF4371 DOMAIN-CONTAINING PROTEIN"/>
    <property type="match status" value="1"/>
</dbReference>
<comment type="caution">
    <text evidence="2">The sequence shown here is derived from an EMBL/GenBank/DDBJ whole genome shotgun (WGS) entry which is preliminary data.</text>
</comment>
<dbReference type="Pfam" id="PF05699">
    <property type="entry name" value="Dimer_Tnp_hAT"/>
    <property type="match status" value="1"/>
</dbReference>
<dbReference type="GO" id="GO:0046983">
    <property type="term" value="F:protein dimerization activity"/>
    <property type="evidence" value="ECO:0007669"/>
    <property type="project" value="InterPro"/>
</dbReference>
<gene>
    <name evidence="2" type="ORF">JOQ06_027191</name>
</gene>
<protein>
    <recommendedName>
        <fullName evidence="1">HAT C-terminal dimerisation domain-containing protein</fullName>
    </recommendedName>
</protein>
<name>A0AAD6FPT8_9TELE</name>
<evidence type="ECO:0000313" key="3">
    <source>
        <dbReference type="Proteomes" id="UP001219934"/>
    </source>
</evidence>
<dbReference type="AlphaFoldDB" id="A0AAD6FPT8"/>